<dbReference type="EMBL" id="JBBNAG010000002">
    <property type="protein sequence ID" value="KAK9158397.1"/>
    <property type="molecule type" value="Genomic_DNA"/>
</dbReference>
<dbReference type="AlphaFoldDB" id="A0AAP0KTE9"/>
<evidence type="ECO:0000256" key="1">
    <source>
        <dbReference type="SAM" id="Phobius"/>
    </source>
</evidence>
<keyword evidence="3" id="KW-1185">Reference proteome</keyword>
<comment type="caution">
    <text evidence="2">The sequence shown here is derived from an EMBL/GenBank/DDBJ whole genome shotgun (WGS) entry which is preliminary data.</text>
</comment>
<proteinExistence type="predicted"/>
<keyword evidence="1" id="KW-0812">Transmembrane</keyword>
<keyword evidence="1" id="KW-0472">Membrane</keyword>
<feature type="transmembrane region" description="Helical" evidence="1">
    <location>
        <begin position="37"/>
        <end position="58"/>
    </location>
</feature>
<sequence length="100" mass="11448">MRGAKGHLANLFGFTNQTKPLLRFFTVLVFISFDQPLTLSSLLVVSLSHLSVTVSLYLSTGRQRRRRTEAIDIEGSRISVQGNPRNERARTRITNLRWFD</sequence>
<accession>A0AAP0KTE9</accession>
<reference evidence="2 3" key="1">
    <citation type="submission" date="2024-01" db="EMBL/GenBank/DDBJ databases">
        <title>Genome assemblies of Stephania.</title>
        <authorList>
            <person name="Yang L."/>
        </authorList>
    </citation>
    <scope>NUCLEOTIDE SEQUENCE [LARGE SCALE GENOMIC DNA]</scope>
    <source>
        <strain evidence="2">JXDWG</strain>
        <tissue evidence="2">Leaf</tissue>
    </source>
</reference>
<keyword evidence="1" id="KW-1133">Transmembrane helix</keyword>
<evidence type="ECO:0000313" key="3">
    <source>
        <dbReference type="Proteomes" id="UP001419268"/>
    </source>
</evidence>
<evidence type="ECO:0008006" key="4">
    <source>
        <dbReference type="Google" id="ProtNLM"/>
    </source>
</evidence>
<protein>
    <recommendedName>
        <fullName evidence="4">Transmembrane protein</fullName>
    </recommendedName>
</protein>
<gene>
    <name evidence="2" type="ORF">Scep_004971</name>
</gene>
<dbReference type="Proteomes" id="UP001419268">
    <property type="component" value="Unassembled WGS sequence"/>
</dbReference>
<evidence type="ECO:0000313" key="2">
    <source>
        <dbReference type="EMBL" id="KAK9158397.1"/>
    </source>
</evidence>
<name>A0AAP0KTE9_9MAGN</name>
<organism evidence="2 3">
    <name type="scientific">Stephania cephalantha</name>
    <dbReference type="NCBI Taxonomy" id="152367"/>
    <lineage>
        <taxon>Eukaryota</taxon>
        <taxon>Viridiplantae</taxon>
        <taxon>Streptophyta</taxon>
        <taxon>Embryophyta</taxon>
        <taxon>Tracheophyta</taxon>
        <taxon>Spermatophyta</taxon>
        <taxon>Magnoliopsida</taxon>
        <taxon>Ranunculales</taxon>
        <taxon>Menispermaceae</taxon>
        <taxon>Menispermoideae</taxon>
        <taxon>Cissampelideae</taxon>
        <taxon>Stephania</taxon>
    </lineage>
</organism>